<evidence type="ECO:0000313" key="2">
    <source>
        <dbReference type="EMBL" id="MBE9664590.1"/>
    </source>
</evidence>
<feature type="chain" id="PRO_5037802328" evidence="1">
    <location>
        <begin position="28"/>
        <end position="286"/>
    </location>
</feature>
<dbReference type="Proteomes" id="UP000622475">
    <property type="component" value="Unassembled WGS sequence"/>
</dbReference>
<keyword evidence="3" id="KW-1185">Reference proteome</keyword>
<keyword evidence="1" id="KW-0732">Signal</keyword>
<reference evidence="2" key="1">
    <citation type="submission" date="2020-10" db="EMBL/GenBank/DDBJ databases">
        <title>Mucilaginibacter mali sp. nov., isolated from rhizosphere soil of apple orchard.</title>
        <authorList>
            <person name="Lee J.-S."/>
            <person name="Kim H.S."/>
            <person name="Kim J.-S."/>
        </authorList>
    </citation>
    <scope>NUCLEOTIDE SEQUENCE</scope>
    <source>
        <strain evidence="2">KCTC 22746</strain>
    </source>
</reference>
<feature type="signal peptide" evidence="1">
    <location>
        <begin position="1"/>
        <end position="27"/>
    </location>
</feature>
<evidence type="ECO:0000256" key="1">
    <source>
        <dbReference type="SAM" id="SignalP"/>
    </source>
</evidence>
<organism evidence="2 3">
    <name type="scientific">Mucilaginibacter myungsuensis</name>
    <dbReference type="NCBI Taxonomy" id="649104"/>
    <lineage>
        <taxon>Bacteria</taxon>
        <taxon>Pseudomonadati</taxon>
        <taxon>Bacteroidota</taxon>
        <taxon>Sphingobacteriia</taxon>
        <taxon>Sphingobacteriales</taxon>
        <taxon>Sphingobacteriaceae</taxon>
        <taxon>Mucilaginibacter</taxon>
    </lineage>
</organism>
<protein>
    <submittedName>
        <fullName evidence="2">Uncharacterized protein</fullName>
    </submittedName>
</protein>
<dbReference type="EMBL" id="JADFFL010000013">
    <property type="protein sequence ID" value="MBE9664590.1"/>
    <property type="molecule type" value="Genomic_DNA"/>
</dbReference>
<name>A0A929L5Z2_9SPHI</name>
<evidence type="ECO:0000313" key="3">
    <source>
        <dbReference type="Proteomes" id="UP000622475"/>
    </source>
</evidence>
<proteinExistence type="predicted"/>
<accession>A0A929L5Z2</accession>
<dbReference type="RefSeq" id="WP_194114056.1">
    <property type="nucleotide sequence ID" value="NZ_JADFFL010000013.1"/>
</dbReference>
<comment type="caution">
    <text evidence="2">The sequence shown here is derived from an EMBL/GenBank/DDBJ whole genome shotgun (WGS) entry which is preliminary data.</text>
</comment>
<gene>
    <name evidence="2" type="ORF">IRJ16_22100</name>
</gene>
<dbReference type="AlphaFoldDB" id="A0A929L5Z2"/>
<sequence length="286" mass="31512">MKKSILKPLLIFFQLALLLCVMSPSSAQSQPNIQNQGAPAPSNIKIDGNMAEWGNKFEAYNRLNYLHYTMANDAENLYLIVYAKDRTAIKKILYGGITLTIESPKVKGGNKKGDSSNVRFRFPVPDASIQKVQSSFSVFNSGGLHNDILDTLKTTAQKRDSIAGILNAKVETMFKEIEISGIKAMSEPLLSVYNADGLKAAAKFDSHLQYTYELAIPLKYLSTGITSGTKFKYSIKENGRPTTEKVNGEDFPVPMMVSFGGAPPDHTDLDVFSPTEFSGSYMLIKK</sequence>